<comment type="caution">
    <text evidence="2">The sequence shown here is derived from an EMBL/GenBank/DDBJ whole genome shotgun (WGS) entry which is preliminary data.</text>
</comment>
<organism evidence="2 3">
    <name type="scientific">Trifolium medium</name>
    <dbReference type="NCBI Taxonomy" id="97028"/>
    <lineage>
        <taxon>Eukaryota</taxon>
        <taxon>Viridiplantae</taxon>
        <taxon>Streptophyta</taxon>
        <taxon>Embryophyta</taxon>
        <taxon>Tracheophyta</taxon>
        <taxon>Spermatophyta</taxon>
        <taxon>Magnoliopsida</taxon>
        <taxon>eudicotyledons</taxon>
        <taxon>Gunneridae</taxon>
        <taxon>Pentapetalae</taxon>
        <taxon>rosids</taxon>
        <taxon>fabids</taxon>
        <taxon>Fabales</taxon>
        <taxon>Fabaceae</taxon>
        <taxon>Papilionoideae</taxon>
        <taxon>50 kb inversion clade</taxon>
        <taxon>NPAAA clade</taxon>
        <taxon>Hologalegina</taxon>
        <taxon>IRL clade</taxon>
        <taxon>Trifolieae</taxon>
        <taxon>Trifolium</taxon>
    </lineage>
</organism>
<dbReference type="AlphaFoldDB" id="A0A392S272"/>
<sequence length="48" mass="5249">CWWSLGVEAAPHCRVSKGSGEELHRRGRNDLDDGGDDLHDGGSIDPKF</sequence>
<evidence type="ECO:0000256" key="1">
    <source>
        <dbReference type="SAM" id="MobiDB-lite"/>
    </source>
</evidence>
<name>A0A392S272_9FABA</name>
<proteinExistence type="predicted"/>
<reference evidence="2 3" key="1">
    <citation type="journal article" date="2018" name="Front. Plant Sci.">
        <title>Red Clover (Trifolium pratense) and Zigzag Clover (T. medium) - A Picture of Genomic Similarities and Differences.</title>
        <authorList>
            <person name="Dluhosova J."/>
            <person name="Istvanek J."/>
            <person name="Nedelnik J."/>
            <person name="Repkova J."/>
        </authorList>
    </citation>
    <scope>NUCLEOTIDE SEQUENCE [LARGE SCALE GENOMIC DNA]</scope>
    <source>
        <strain evidence="3">cv. 10/8</strain>
        <tissue evidence="2">Leaf</tissue>
    </source>
</reference>
<evidence type="ECO:0000313" key="3">
    <source>
        <dbReference type="Proteomes" id="UP000265520"/>
    </source>
</evidence>
<dbReference type="EMBL" id="LXQA010298385">
    <property type="protein sequence ID" value="MCI41956.1"/>
    <property type="molecule type" value="Genomic_DNA"/>
</dbReference>
<dbReference type="Proteomes" id="UP000265520">
    <property type="component" value="Unassembled WGS sequence"/>
</dbReference>
<feature type="compositionally biased region" description="Basic and acidic residues" evidence="1">
    <location>
        <begin position="19"/>
        <end position="48"/>
    </location>
</feature>
<accession>A0A392S272</accession>
<keyword evidence="3" id="KW-1185">Reference proteome</keyword>
<evidence type="ECO:0000313" key="2">
    <source>
        <dbReference type="EMBL" id="MCI41956.1"/>
    </source>
</evidence>
<feature type="region of interest" description="Disordered" evidence="1">
    <location>
        <begin position="16"/>
        <end position="48"/>
    </location>
</feature>
<feature type="non-terminal residue" evidence="2">
    <location>
        <position position="1"/>
    </location>
</feature>
<protein>
    <submittedName>
        <fullName evidence="2">Uncharacterized protein</fullName>
    </submittedName>
</protein>